<comment type="catalytic activity">
    <reaction evidence="1">
        <text>ATP + protein L-histidine = ADP + protein N-phospho-L-histidine.</text>
        <dbReference type="EC" id="2.7.13.3"/>
    </reaction>
</comment>
<evidence type="ECO:0000256" key="2">
    <source>
        <dbReference type="ARBA" id="ARBA00012438"/>
    </source>
</evidence>
<dbReference type="GO" id="GO:0000155">
    <property type="term" value="F:phosphorelay sensor kinase activity"/>
    <property type="evidence" value="ECO:0007669"/>
    <property type="project" value="InterPro"/>
</dbReference>
<dbReference type="Gene3D" id="1.10.287.130">
    <property type="match status" value="1"/>
</dbReference>
<evidence type="ECO:0000259" key="8">
    <source>
        <dbReference type="PROSITE" id="PS50109"/>
    </source>
</evidence>
<protein>
    <recommendedName>
        <fullName evidence="2">histidine kinase</fullName>
        <ecNumber evidence="2">2.7.13.3</ecNumber>
    </recommendedName>
</protein>
<dbReference type="SUPFAM" id="SSF47384">
    <property type="entry name" value="Homodimeric domain of signal transducing histidine kinase"/>
    <property type="match status" value="1"/>
</dbReference>
<evidence type="ECO:0000256" key="3">
    <source>
        <dbReference type="ARBA" id="ARBA00022553"/>
    </source>
</evidence>
<evidence type="ECO:0000256" key="7">
    <source>
        <dbReference type="SAM" id="MobiDB-lite"/>
    </source>
</evidence>
<dbReference type="PANTHER" id="PTHR45339">
    <property type="entry name" value="HYBRID SIGNAL TRANSDUCTION HISTIDINE KINASE J"/>
    <property type="match status" value="1"/>
</dbReference>
<accession>A0A6P1E4M5</accession>
<evidence type="ECO:0000256" key="4">
    <source>
        <dbReference type="ARBA" id="ARBA00023012"/>
    </source>
</evidence>
<dbReference type="PROSITE" id="PS50112">
    <property type="entry name" value="PAS"/>
    <property type="match status" value="1"/>
</dbReference>
<dbReference type="SUPFAM" id="SSF55785">
    <property type="entry name" value="PYP-like sensor domain (PAS domain)"/>
    <property type="match status" value="1"/>
</dbReference>
<dbReference type="InterPro" id="IPR000014">
    <property type="entry name" value="PAS"/>
</dbReference>
<keyword evidence="4" id="KW-0902">Two-component regulatory system</keyword>
<evidence type="ECO:0000256" key="6">
    <source>
        <dbReference type="SAM" id="Coils"/>
    </source>
</evidence>
<dbReference type="SMART" id="SM00091">
    <property type="entry name" value="PAS"/>
    <property type="match status" value="1"/>
</dbReference>
<dbReference type="InterPro" id="IPR036097">
    <property type="entry name" value="HisK_dim/P_sf"/>
</dbReference>
<feature type="modified residue" description="4-aspartylphosphate" evidence="5">
    <location>
        <position position="539"/>
    </location>
</feature>
<dbReference type="PROSITE" id="PS50110">
    <property type="entry name" value="RESPONSE_REGULATORY"/>
    <property type="match status" value="1"/>
</dbReference>
<dbReference type="NCBIfam" id="TIGR00229">
    <property type="entry name" value="sensory_box"/>
    <property type="match status" value="1"/>
</dbReference>
<dbReference type="PANTHER" id="PTHR45339:SF5">
    <property type="entry name" value="HISTIDINE KINASE"/>
    <property type="match status" value="1"/>
</dbReference>
<gene>
    <name evidence="11" type="ORF">G3480_22180</name>
</gene>
<keyword evidence="12" id="KW-1185">Reference proteome</keyword>
<keyword evidence="3 5" id="KW-0597">Phosphoprotein</keyword>
<dbReference type="InterPro" id="IPR035965">
    <property type="entry name" value="PAS-like_dom_sf"/>
</dbReference>
<dbReference type="InterPro" id="IPR036890">
    <property type="entry name" value="HATPase_C_sf"/>
</dbReference>
<dbReference type="SMART" id="SM00387">
    <property type="entry name" value="HATPase_c"/>
    <property type="match status" value="1"/>
</dbReference>
<dbReference type="PROSITE" id="PS50109">
    <property type="entry name" value="HIS_KIN"/>
    <property type="match status" value="1"/>
</dbReference>
<dbReference type="Pfam" id="PF00512">
    <property type="entry name" value="HisKA"/>
    <property type="match status" value="1"/>
</dbReference>
<proteinExistence type="predicted"/>
<dbReference type="Gene3D" id="3.30.565.10">
    <property type="entry name" value="Histidine kinase-like ATPase, C-terminal domain"/>
    <property type="match status" value="1"/>
</dbReference>
<dbReference type="Gene3D" id="3.40.50.2300">
    <property type="match status" value="1"/>
</dbReference>
<feature type="coiled-coil region" evidence="6">
    <location>
        <begin position="47"/>
        <end position="81"/>
    </location>
</feature>
<dbReference type="SUPFAM" id="SSF52172">
    <property type="entry name" value="CheY-like"/>
    <property type="match status" value="1"/>
</dbReference>
<dbReference type="CDD" id="cd00082">
    <property type="entry name" value="HisKA"/>
    <property type="match status" value="1"/>
</dbReference>
<dbReference type="EMBL" id="JAAIJR010000144">
    <property type="protein sequence ID" value="NEX22974.1"/>
    <property type="molecule type" value="Genomic_DNA"/>
</dbReference>
<dbReference type="Pfam" id="PF00072">
    <property type="entry name" value="Response_reg"/>
    <property type="match status" value="1"/>
</dbReference>
<dbReference type="PRINTS" id="PR00344">
    <property type="entry name" value="BCTRLSENSOR"/>
</dbReference>
<dbReference type="SUPFAM" id="SSF55874">
    <property type="entry name" value="ATPase domain of HSP90 chaperone/DNA topoisomerase II/histidine kinase"/>
    <property type="match status" value="1"/>
</dbReference>
<comment type="caution">
    <text evidence="11">The sequence shown here is derived from an EMBL/GenBank/DDBJ whole genome shotgun (WGS) entry which is preliminary data.</text>
</comment>
<keyword evidence="6" id="KW-0175">Coiled coil</keyword>
<dbReference type="InterPro" id="IPR004358">
    <property type="entry name" value="Sig_transdc_His_kin-like_C"/>
</dbReference>
<organism evidence="11 12">
    <name type="scientific">Thiorhodococcus mannitoliphagus</name>
    <dbReference type="NCBI Taxonomy" id="329406"/>
    <lineage>
        <taxon>Bacteria</taxon>
        <taxon>Pseudomonadati</taxon>
        <taxon>Pseudomonadota</taxon>
        <taxon>Gammaproteobacteria</taxon>
        <taxon>Chromatiales</taxon>
        <taxon>Chromatiaceae</taxon>
        <taxon>Thiorhodococcus</taxon>
    </lineage>
</organism>
<evidence type="ECO:0000313" key="11">
    <source>
        <dbReference type="EMBL" id="NEX22974.1"/>
    </source>
</evidence>
<dbReference type="InterPro" id="IPR003594">
    <property type="entry name" value="HATPase_dom"/>
</dbReference>
<evidence type="ECO:0000259" key="10">
    <source>
        <dbReference type="PROSITE" id="PS50112"/>
    </source>
</evidence>
<evidence type="ECO:0000313" key="12">
    <source>
        <dbReference type="Proteomes" id="UP000471640"/>
    </source>
</evidence>
<evidence type="ECO:0000256" key="5">
    <source>
        <dbReference type="PROSITE-ProRule" id="PRU00169"/>
    </source>
</evidence>
<dbReference type="InterPro" id="IPR011006">
    <property type="entry name" value="CheY-like_superfamily"/>
</dbReference>
<reference evidence="11 12" key="2">
    <citation type="submission" date="2020-02" db="EMBL/GenBank/DDBJ databases">
        <title>Genome sequences of Thiorhodococcus mannitoliphagus and Thiorhodococcus minor, purple sulfur photosynthetic bacteria in the gammaproteobacterial family, Chromatiaceae.</title>
        <authorList>
            <person name="Aviles F.A."/>
            <person name="Meyer T.E."/>
            <person name="Kyndt J.A."/>
        </authorList>
    </citation>
    <scope>NUCLEOTIDE SEQUENCE [LARGE SCALE GENOMIC DNA]</scope>
    <source>
        <strain evidence="11 12">DSM 18266</strain>
    </source>
</reference>
<feature type="domain" description="PAS" evidence="10">
    <location>
        <begin position="78"/>
        <end position="135"/>
    </location>
</feature>
<dbReference type="EC" id="2.7.13.3" evidence="2"/>
<name>A0A6P1E4M5_9GAMM</name>
<dbReference type="GO" id="GO:0006355">
    <property type="term" value="P:regulation of DNA-templated transcription"/>
    <property type="evidence" value="ECO:0007669"/>
    <property type="project" value="InterPro"/>
</dbReference>
<feature type="compositionally biased region" description="Basic and acidic residues" evidence="7">
    <location>
        <begin position="1"/>
        <end position="12"/>
    </location>
</feature>
<reference evidence="12" key="1">
    <citation type="journal article" date="2020" name="Microbiol. Resour. Announc.">
        <title>Draft Genome Sequences of Thiorhodococcus mannitoliphagus and Thiorhodococcus minor, Purple Sulfur Photosynthetic Bacteria in the Gammaproteobacterial Family Chromatiaceae.</title>
        <authorList>
            <person name="Aviles F.A."/>
            <person name="Meyer T.E."/>
            <person name="Kyndt J.A."/>
        </authorList>
    </citation>
    <scope>NUCLEOTIDE SEQUENCE [LARGE SCALE GENOMIC DNA]</scope>
    <source>
        <strain evidence="12">DSM 18266</strain>
    </source>
</reference>
<dbReference type="CDD" id="cd17546">
    <property type="entry name" value="REC_hyHK_CKI1_RcsC-like"/>
    <property type="match status" value="1"/>
</dbReference>
<dbReference type="CDD" id="cd00130">
    <property type="entry name" value="PAS"/>
    <property type="match status" value="1"/>
</dbReference>
<feature type="domain" description="Histidine kinase" evidence="8">
    <location>
        <begin position="239"/>
        <end position="460"/>
    </location>
</feature>
<dbReference type="Proteomes" id="UP000471640">
    <property type="component" value="Unassembled WGS sequence"/>
</dbReference>
<dbReference type="FunFam" id="3.30.565.10:FF:000010">
    <property type="entry name" value="Sensor histidine kinase RcsC"/>
    <property type="match status" value="1"/>
</dbReference>
<dbReference type="RefSeq" id="WP_164656172.1">
    <property type="nucleotide sequence ID" value="NZ_JAAIJR010000144.1"/>
</dbReference>
<dbReference type="SMART" id="SM00388">
    <property type="entry name" value="HisKA"/>
    <property type="match status" value="1"/>
</dbReference>
<dbReference type="InterPro" id="IPR001789">
    <property type="entry name" value="Sig_transdc_resp-reg_receiver"/>
</dbReference>
<feature type="domain" description="Response regulatory" evidence="9">
    <location>
        <begin position="490"/>
        <end position="606"/>
    </location>
</feature>
<dbReference type="AlphaFoldDB" id="A0A6P1E4M5"/>
<dbReference type="Pfam" id="PF00989">
    <property type="entry name" value="PAS"/>
    <property type="match status" value="1"/>
</dbReference>
<dbReference type="InterPro" id="IPR003661">
    <property type="entry name" value="HisK_dim/P_dom"/>
</dbReference>
<dbReference type="CDD" id="cd16922">
    <property type="entry name" value="HATPase_EvgS-ArcB-TorS-like"/>
    <property type="match status" value="1"/>
</dbReference>
<evidence type="ECO:0000259" key="9">
    <source>
        <dbReference type="PROSITE" id="PS50110"/>
    </source>
</evidence>
<dbReference type="SMART" id="SM00448">
    <property type="entry name" value="REC"/>
    <property type="match status" value="1"/>
</dbReference>
<sequence length="610" mass="67007">MIQATHEGRHQDALPASAAAPELREQAEQALRLRADASLEDLALDDAKQLVHELRVHQIELEIQNEELRRAQARLQASEARYFDLYDLAPVGYLTLSQQGFIQEANLAAATLLGSPRGQLVGQPLSGFILPEDQDGFYQCRGELHRTGTPQGCELRLGQTQDASRWVQIEMSLAQDPETAQPLWRAILSDISARKHGEAELEQHRHHLEALVAARTASLSTALAAAQAADQAKSRFLANMSHEIRTPLNAIIGLDHLLLKEVTNDHARDRLHKLGAAAAHLLQIIQDILDLSKIDAGHLSLDALPLSPQGLIEECIGLLEGQAKAKGLTLVSEVDPALPRELIGDPIRLEQILLNLAGNAIKFSEHGPIKLRAMLEADEGAAVSLRLEVEDQGIGLTQADQQRIFQPFTQADDSMTRRHGGTGLGLAIVKRLAERMGGEVGVISHPGRGSRFWVRARLRKPRRNEVAPPAAPDVSDLSEAALRLRFAHCRLLLVDDEPINQLVTTDMLEAIGCDLDTADNGQIALEKVRTQDYALVLMDMQMPVMNGLDATRAIRQLPDRARLPILAMTANAFDEDRRACLAAGMSDFLAKPVEPEKLYAALLRWLPEPD</sequence>
<dbReference type="Gene3D" id="3.30.450.20">
    <property type="entry name" value="PAS domain"/>
    <property type="match status" value="1"/>
</dbReference>
<evidence type="ECO:0000256" key="1">
    <source>
        <dbReference type="ARBA" id="ARBA00000085"/>
    </source>
</evidence>
<feature type="region of interest" description="Disordered" evidence="7">
    <location>
        <begin position="1"/>
        <end position="21"/>
    </location>
</feature>
<dbReference type="InterPro" id="IPR013767">
    <property type="entry name" value="PAS_fold"/>
</dbReference>
<dbReference type="Pfam" id="PF02518">
    <property type="entry name" value="HATPase_c"/>
    <property type="match status" value="1"/>
</dbReference>
<dbReference type="InterPro" id="IPR005467">
    <property type="entry name" value="His_kinase_dom"/>
</dbReference>